<dbReference type="PANTHER" id="PTHR30413:SF8">
    <property type="entry name" value="TRANSPORT PERMEASE PROTEIN"/>
    <property type="match status" value="1"/>
</dbReference>
<proteinExistence type="inferred from homology"/>
<evidence type="ECO:0000256" key="4">
    <source>
        <dbReference type="ARBA" id="ARBA00022475"/>
    </source>
</evidence>
<dbReference type="InterPro" id="IPR013525">
    <property type="entry name" value="ABC2_TM"/>
</dbReference>
<dbReference type="Proteomes" id="UP000611640">
    <property type="component" value="Chromosome"/>
</dbReference>
<keyword evidence="7 9" id="KW-1133">Transmembrane helix</keyword>
<keyword evidence="4 9" id="KW-1003">Cell membrane</keyword>
<dbReference type="AlphaFoldDB" id="A0A7R7HXS3"/>
<keyword evidence="3 9" id="KW-0813">Transport</keyword>
<evidence type="ECO:0000256" key="1">
    <source>
        <dbReference type="ARBA" id="ARBA00004429"/>
    </source>
</evidence>
<organism evidence="11 12">
    <name type="scientific">Actinocatenispora thailandica</name>
    <dbReference type="NCBI Taxonomy" id="227318"/>
    <lineage>
        <taxon>Bacteria</taxon>
        <taxon>Bacillati</taxon>
        <taxon>Actinomycetota</taxon>
        <taxon>Actinomycetes</taxon>
        <taxon>Micromonosporales</taxon>
        <taxon>Micromonosporaceae</taxon>
        <taxon>Actinocatenispora</taxon>
    </lineage>
</organism>
<name>A0A7R7HXS3_9ACTN</name>
<feature type="transmembrane region" description="Helical" evidence="9">
    <location>
        <begin position="231"/>
        <end position="250"/>
    </location>
</feature>
<comment type="subcellular location">
    <subcellularLocation>
        <location evidence="1">Cell inner membrane</location>
        <topology evidence="1">Multi-pass membrane protein</topology>
    </subcellularLocation>
    <subcellularLocation>
        <location evidence="9">Cell membrane</location>
        <topology evidence="9">Multi-pass membrane protein</topology>
    </subcellularLocation>
</comment>
<feature type="transmembrane region" description="Helical" evidence="9">
    <location>
        <begin position="169"/>
        <end position="188"/>
    </location>
</feature>
<keyword evidence="8 9" id="KW-0472">Membrane</keyword>
<keyword evidence="6 9" id="KW-0812">Transmembrane</keyword>
<dbReference type="GO" id="GO:0005886">
    <property type="term" value="C:plasma membrane"/>
    <property type="evidence" value="ECO:0007669"/>
    <property type="project" value="UniProtKB-SubCell"/>
</dbReference>
<evidence type="ECO:0000313" key="11">
    <source>
        <dbReference type="EMBL" id="BCJ36258.1"/>
    </source>
</evidence>
<evidence type="ECO:0000256" key="9">
    <source>
        <dbReference type="RuleBase" id="RU361157"/>
    </source>
</evidence>
<gene>
    <name evidence="11" type="ORF">Athai_37610</name>
</gene>
<evidence type="ECO:0000256" key="8">
    <source>
        <dbReference type="ARBA" id="ARBA00023136"/>
    </source>
</evidence>
<evidence type="ECO:0000259" key="10">
    <source>
        <dbReference type="PROSITE" id="PS51012"/>
    </source>
</evidence>
<reference evidence="11 12" key="1">
    <citation type="submission" date="2020-08" db="EMBL/GenBank/DDBJ databases">
        <title>Whole genome shotgun sequence of Actinocatenispora thailandica NBRC 105041.</title>
        <authorList>
            <person name="Komaki H."/>
            <person name="Tamura T."/>
        </authorList>
    </citation>
    <scope>NUCLEOTIDE SEQUENCE [LARGE SCALE GENOMIC DNA]</scope>
    <source>
        <strain evidence="11 12">NBRC 105041</strain>
    </source>
</reference>
<accession>A0A7R7HXS3</accession>
<evidence type="ECO:0000256" key="2">
    <source>
        <dbReference type="ARBA" id="ARBA00007783"/>
    </source>
</evidence>
<dbReference type="EMBL" id="AP023355">
    <property type="protein sequence ID" value="BCJ36258.1"/>
    <property type="molecule type" value="Genomic_DNA"/>
</dbReference>
<evidence type="ECO:0000313" key="12">
    <source>
        <dbReference type="Proteomes" id="UP000611640"/>
    </source>
</evidence>
<dbReference type="GO" id="GO:0015920">
    <property type="term" value="P:lipopolysaccharide transport"/>
    <property type="evidence" value="ECO:0007669"/>
    <property type="project" value="TreeGrafter"/>
</dbReference>
<evidence type="ECO:0000256" key="7">
    <source>
        <dbReference type="ARBA" id="ARBA00022989"/>
    </source>
</evidence>
<dbReference type="InterPro" id="IPR047817">
    <property type="entry name" value="ABC2_TM_bact-type"/>
</dbReference>
<evidence type="ECO:0000256" key="5">
    <source>
        <dbReference type="ARBA" id="ARBA00022519"/>
    </source>
</evidence>
<feature type="domain" description="ABC transmembrane type-2" evidence="10">
    <location>
        <begin position="18"/>
        <end position="253"/>
    </location>
</feature>
<dbReference type="GO" id="GO:0140359">
    <property type="term" value="F:ABC-type transporter activity"/>
    <property type="evidence" value="ECO:0007669"/>
    <property type="project" value="InterPro"/>
</dbReference>
<feature type="transmembrane region" description="Helical" evidence="9">
    <location>
        <begin position="103"/>
        <end position="124"/>
    </location>
</feature>
<feature type="transmembrane region" description="Helical" evidence="9">
    <location>
        <begin position="54"/>
        <end position="82"/>
    </location>
</feature>
<keyword evidence="5" id="KW-0997">Cell inner membrane</keyword>
<dbReference type="KEGG" id="atl:Athai_37610"/>
<evidence type="ECO:0000256" key="6">
    <source>
        <dbReference type="ARBA" id="ARBA00022692"/>
    </source>
</evidence>
<sequence>MGMLVRRDLAVKYQSSMLGYLWSLIDPLVQALIYWFIFGVLYHRSGDENMLGHAGYPLFIVSGIFAWMWMSAGITESAHALSSQSRLITTMRVHRQIFPISKVFARSVEFLVGIPVVLVFALIFDGYFTWRLIAIPLGMLIQGVLLIGVSLILAPLNVLFRDVERMTRLIVRILMYSAPVIYPLARVIGTPGDPSTLPGWFQFLYQCNPLVGIMELQHGAWIAPMFPSAQLVIMSATGSLIVFILGWWVFNRAESAVLKEL</sequence>
<dbReference type="PROSITE" id="PS51012">
    <property type="entry name" value="ABC_TM2"/>
    <property type="match status" value="1"/>
</dbReference>
<feature type="transmembrane region" description="Helical" evidence="9">
    <location>
        <begin position="20"/>
        <end position="42"/>
    </location>
</feature>
<protein>
    <recommendedName>
        <fullName evidence="9">Transport permease protein</fullName>
    </recommendedName>
</protein>
<comment type="similarity">
    <text evidence="2 9">Belongs to the ABC-2 integral membrane protein family.</text>
</comment>
<dbReference type="Pfam" id="PF01061">
    <property type="entry name" value="ABC2_membrane"/>
    <property type="match status" value="1"/>
</dbReference>
<feature type="transmembrane region" description="Helical" evidence="9">
    <location>
        <begin position="130"/>
        <end position="157"/>
    </location>
</feature>
<evidence type="ECO:0000256" key="3">
    <source>
        <dbReference type="ARBA" id="ARBA00022448"/>
    </source>
</evidence>
<keyword evidence="12" id="KW-1185">Reference proteome</keyword>
<dbReference type="PANTHER" id="PTHR30413">
    <property type="entry name" value="INNER MEMBRANE TRANSPORT PERMEASE"/>
    <property type="match status" value="1"/>
</dbReference>